<comment type="caution">
    <text evidence="4">The sequence shown here is derived from an EMBL/GenBank/DDBJ whole genome shotgun (WGS) entry which is preliminary data.</text>
</comment>
<gene>
    <name evidence="4" type="ORF">LQ318_01340</name>
</gene>
<dbReference type="Proteomes" id="UP001207337">
    <property type="component" value="Unassembled WGS sequence"/>
</dbReference>
<protein>
    <recommendedName>
        <fullName evidence="3">Organic solvent tolerance-like N-terminal domain-containing protein</fullName>
    </recommendedName>
</protein>
<feature type="signal peptide" evidence="2">
    <location>
        <begin position="1"/>
        <end position="35"/>
    </location>
</feature>
<organism evidence="4 5">
    <name type="scientific">Fodinibius salicampi</name>
    <dbReference type="NCBI Taxonomy" id="1920655"/>
    <lineage>
        <taxon>Bacteria</taxon>
        <taxon>Pseudomonadati</taxon>
        <taxon>Balneolota</taxon>
        <taxon>Balneolia</taxon>
        <taxon>Balneolales</taxon>
        <taxon>Balneolaceae</taxon>
        <taxon>Fodinibius</taxon>
    </lineage>
</organism>
<dbReference type="Pfam" id="PF13100">
    <property type="entry name" value="OstA_2"/>
    <property type="match status" value="1"/>
</dbReference>
<evidence type="ECO:0000313" key="5">
    <source>
        <dbReference type="Proteomes" id="UP001207337"/>
    </source>
</evidence>
<dbReference type="Gene3D" id="2.60.450.10">
    <property type="entry name" value="Lipopolysaccharide (LPS) transport protein A like domain"/>
    <property type="match status" value="1"/>
</dbReference>
<feature type="compositionally biased region" description="Acidic residues" evidence="1">
    <location>
        <begin position="504"/>
        <end position="521"/>
    </location>
</feature>
<dbReference type="EMBL" id="JAJNDC010000001">
    <property type="protein sequence ID" value="MCW9711534.1"/>
    <property type="molecule type" value="Genomic_DNA"/>
</dbReference>
<name>A0ABT3PUK7_9BACT</name>
<keyword evidence="2" id="KW-0732">Signal</keyword>
<feature type="chain" id="PRO_5045799886" description="Organic solvent tolerance-like N-terminal domain-containing protein" evidence="2">
    <location>
        <begin position="36"/>
        <end position="527"/>
    </location>
</feature>
<dbReference type="InterPro" id="IPR005653">
    <property type="entry name" value="OstA-like_N"/>
</dbReference>
<reference evidence="4 5" key="1">
    <citation type="submission" date="2021-11" db="EMBL/GenBank/DDBJ databases">
        <title>Aliifidinibius sp. nov., a new bacterium isolated from saline soil.</title>
        <authorList>
            <person name="Galisteo C."/>
            <person name="De La Haba R."/>
            <person name="Sanchez-Porro C."/>
            <person name="Ventosa A."/>
        </authorList>
    </citation>
    <scope>NUCLEOTIDE SEQUENCE [LARGE SCALE GENOMIC DNA]</scope>
    <source>
        <strain evidence="4 5">KACC 190600</strain>
    </source>
</reference>
<evidence type="ECO:0000256" key="2">
    <source>
        <dbReference type="SAM" id="SignalP"/>
    </source>
</evidence>
<feature type="region of interest" description="Disordered" evidence="1">
    <location>
        <begin position="486"/>
        <end position="527"/>
    </location>
</feature>
<evidence type="ECO:0000256" key="1">
    <source>
        <dbReference type="SAM" id="MobiDB-lite"/>
    </source>
</evidence>
<dbReference type="RefSeq" id="WP_265786826.1">
    <property type="nucleotide sequence ID" value="NZ_BAABRS010000001.1"/>
</dbReference>
<feature type="domain" description="Organic solvent tolerance-like N-terminal" evidence="3">
    <location>
        <begin position="40"/>
        <end position="186"/>
    </location>
</feature>
<feature type="compositionally biased region" description="Basic and acidic residues" evidence="1">
    <location>
        <begin position="486"/>
        <end position="495"/>
    </location>
</feature>
<evidence type="ECO:0000259" key="3">
    <source>
        <dbReference type="Pfam" id="PF13100"/>
    </source>
</evidence>
<accession>A0ABT3PUK7</accession>
<keyword evidence="5" id="KW-1185">Reference proteome</keyword>
<sequence length="527" mass="60053">MIFPSLYNVARKLSKRLFLLFGVAGAAFLVTDAQAQQRQVNILNASRIVGGTYEGEQVRRILNEVHLRHGDLEMYCDSAYQFIDKSEIRAFGNIEIDTGEEIIWTDSLNYYTDVDFSELRGRVIIDADSTIIFGNSVDYRFSTKVAHFIDQIRLEDQRGVLRADSGYYYRSADSVRFHGQVQLTDSLQYLEGDSLFSNRSKDYYEIHGQIFGDDQENNTMLQGAYLEADSTGRRLLEGDDAWLINFEADTSDTTQSADTTHIRAQTIISREHRYPTDTTIVTHAYENVRVWSPSFASLSDTTQYSDSTQTFELWSNAKAWHDNVQLTGPYIKAILKDGDIDSLQSYPQPFSVQKDTTIDRLNQITGDTLTAGFTEGNLSEIFVFNNAKLLRFTKNQQNESDGAIELSAPTIRILFEDGELVRMIANGSNKGSFFPESEETAQRKLEGFVWNPDLRPQKPAEPMESRFPTIPEELFFELPERYIEHLRKTHPESPRLPKNNENNIDTDENIEVEPEAPDEDSTATTTD</sequence>
<evidence type="ECO:0000313" key="4">
    <source>
        <dbReference type="EMBL" id="MCW9711534.1"/>
    </source>
</evidence>
<proteinExistence type="predicted"/>